<dbReference type="Pfam" id="PF07681">
    <property type="entry name" value="DoxX"/>
    <property type="match status" value="1"/>
</dbReference>
<evidence type="ECO:0000256" key="1">
    <source>
        <dbReference type="ARBA" id="ARBA00004651"/>
    </source>
</evidence>
<keyword evidence="9" id="KW-1185">Reference proteome</keyword>
<comment type="subcellular location">
    <subcellularLocation>
        <location evidence="1">Cell membrane</location>
        <topology evidence="1">Multi-pass membrane protein</topology>
    </subcellularLocation>
</comment>
<evidence type="ECO:0000256" key="7">
    <source>
        <dbReference type="SAM" id="Phobius"/>
    </source>
</evidence>
<keyword evidence="5 7" id="KW-1133">Transmembrane helix</keyword>
<accession>A0ABM8I959</accession>
<evidence type="ECO:0000313" key="8">
    <source>
        <dbReference type="EMBL" id="BEG98592.1"/>
    </source>
</evidence>
<dbReference type="Proteomes" id="UP001496674">
    <property type="component" value="Chromosome"/>
</dbReference>
<keyword evidence="3" id="KW-1003">Cell membrane</keyword>
<dbReference type="RefSeq" id="WP_353333648.1">
    <property type="nucleotide sequence ID" value="NZ_AP028055.1"/>
</dbReference>
<evidence type="ECO:0000256" key="4">
    <source>
        <dbReference type="ARBA" id="ARBA00022692"/>
    </source>
</evidence>
<dbReference type="EMBL" id="AP028055">
    <property type="protein sequence ID" value="BEG98592.1"/>
    <property type="molecule type" value="Genomic_DNA"/>
</dbReference>
<dbReference type="InterPro" id="IPR032808">
    <property type="entry name" value="DoxX"/>
</dbReference>
<evidence type="ECO:0008006" key="10">
    <source>
        <dbReference type="Google" id="ProtNLM"/>
    </source>
</evidence>
<evidence type="ECO:0000256" key="3">
    <source>
        <dbReference type="ARBA" id="ARBA00022475"/>
    </source>
</evidence>
<feature type="transmembrane region" description="Helical" evidence="7">
    <location>
        <begin position="53"/>
        <end position="72"/>
    </location>
</feature>
<proteinExistence type="inferred from homology"/>
<feature type="transmembrane region" description="Helical" evidence="7">
    <location>
        <begin position="79"/>
        <end position="99"/>
    </location>
</feature>
<sequence>MIYNLLFPSKPVSNATSFLILTVRIIFGVLFLLHGWQKLSMFDTLVTAFPDPLGVGSRISLMLAIFAELFCSIGVILGFLYRLALIPMIFTMCIAFFIIHGTDTLSTKELALVYLVIFVIMFIAGPGKYAIDRLFFIRSRKY</sequence>
<feature type="transmembrane region" description="Helical" evidence="7">
    <location>
        <begin position="111"/>
        <end position="131"/>
    </location>
</feature>
<feature type="transmembrane region" description="Helical" evidence="7">
    <location>
        <begin position="12"/>
        <end position="33"/>
    </location>
</feature>
<keyword evidence="4 7" id="KW-0812">Transmembrane</keyword>
<evidence type="ECO:0000256" key="6">
    <source>
        <dbReference type="ARBA" id="ARBA00023136"/>
    </source>
</evidence>
<organism evidence="8 9">
    <name type="scientific">Bacteroides sedimenti</name>
    <dbReference type="NCBI Taxonomy" id="2136147"/>
    <lineage>
        <taxon>Bacteria</taxon>
        <taxon>Pseudomonadati</taxon>
        <taxon>Bacteroidota</taxon>
        <taxon>Bacteroidia</taxon>
        <taxon>Bacteroidales</taxon>
        <taxon>Bacteroidaceae</taxon>
        <taxon>Bacteroides</taxon>
    </lineage>
</organism>
<keyword evidence="6 7" id="KW-0472">Membrane</keyword>
<reference evidence="8 9" key="1">
    <citation type="submission" date="2023-04" db="EMBL/GenBank/DDBJ databases">
        <title>Draft genome sequence of acteroides sedimenti strain YN3PY1.</title>
        <authorList>
            <person name="Yoshida N."/>
        </authorList>
    </citation>
    <scope>NUCLEOTIDE SEQUENCE [LARGE SCALE GENOMIC DNA]</scope>
    <source>
        <strain evidence="8 9">YN3PY1</strain>
    </source>
</reference>
<dbReference type="PANTHER" id="PTHR33452:SF1">
    <property type="entry name" value="INNER MEMBRANE PROTEIN YPHA-RELATED"/>
    <property type="match status" value="1"/>
</dbReference>
<name>A0ABM8I959_9BACE</name>
<evidence type="ECO:0000256" key="2">
    <source>
        <dbReference type="ARBA" id="ARBA00006679"/>
    </source>
</evidence>
<comment type="similarity">
    <text evidence="2">Belongs to the DoxX family.</text>
</comment>
<protein>
    <recommendedName>
        <fullName evidence="10">DoxX family protein</fullName>
    </recommendedName>
</protein>
<gene>
    <name evidence="8" type="ORF">BSYN_08570</name>
</gene>
<evidence type="ECO:0000313" key="9">
    <source>
        <dbReference type="Proteomes" id="UP001496674"/>
    </source>
</evidence>
<dbReference type="PANTHER" id="PTHR33452">
    <property type="entry name" value="OXIDOREDUCTASE CATD-RELATED"/>
    <property type="match status" value="1"/>
</dbReference>
<dbReference type="InterPro" id="IPR051907">
    <property type="entry name" value="DoxX-like_oxidoreductase"/>
</dbReference>
<evidence type="ECO:0000256" key="5">
    <source>
        <dbReference type="ARBA" id="ARBA00022989"/>
    </source>
</evidence>